<keyword evidence="2" id="KW-0449">Lipoprotein</keyword>
<organism evidence="3 4">
    <name type="scientific">Gluconacetobacter diazotrophicus</name>
    <name type="common">Acetobacter diazotrophicus</name>
    <dbReference type="NCBI Taxonomy" id="33996"/>
    <lineage>
        <taxon>Bacteria</taxon>
        <taxon>Pseudomonadati</taxon>
        <taxon>Pseudomonadota</taxon>
        <taxon>Alphaproteobacteria</taxon>
        <taxon>Acetobacterales</taxon>
        <taxon>Acetobacteraceae</taxon>
        <taxon>Gluconacetobacter</taxon>
    </lineage>
</organism>
<comment type="caution">
    <text evidence="3">The sequence shown here is derived from an EMBL/GenBank/DDBJ whole genome shotgun (WGS) entry which is preliminary data.</text>
</comment>
<dbReference type="AlphaFoldDB" id="A0A7W4I8J0"/>
<dbReference type="NCBIfam" id="TIGR01845">
    <property type="entry name" value="outer_NodT"/>
    <property type="match status" value="1"/>
</dbReference>
<comment type="similarity">
    <text evidence="1 2">Belongs to the outer membrane factor (OMF) (TC 1.B.17) family.</text>
</comment>
<keyword evidence="2" id="KW-0564">Palmitate</keyword>
<gene>
    <name evidence="3" type="ORF">HLH33_18250</name>
</gene>
<dbReference type="Gene3D" id="2.20.200.10">
    <property type="entry name" value="Outer membrane efflux proteins (OEP)"/>
    <property type="match status" value="1"/>
</dbReference>
<dbReference type="PANTHER" id="PTHR30203">
    <property type="entry name" value="OUTER MEMBRANE CATION EFFLUX PROTEIN"/>
    <property type="match status" value="1"/>
</dbReference>
<name>A0A7W4I8J0_GLUDI</name>
<dbReference type="GO" id="GO:0005886">
    <property type="term" value="C:plasma membrane"/>
    <property type="evidence" value="ECO:0007669"/>
    <property type="project" value="UniProtKB-SubCell"/>
</dbReference>
<keyword evidence="2" id="KW-1134">Transmembrane beta strand</keyword>
<sequence>MSMMSFGLAGCAVGPDYQPPTRPIPDRFGLPQDISPAHAENAQILSVGEDLPGQWWECFHSSALNALVSRGLSHSPTLAAARSTLRAAQENVLGQYAGLLPSIDGHAGWTREKFPYAKSGIPNANASWGYYDLHVAVSYDIDVWGGIRRGIEREAALRDAVAAQLQAAYLVLTANIVSTAINAAMLSREMEEQQRLVTFEEEYLRTVEAQYQVGAASATDVALQRAQVAEQYALVPNIRARFFNARHALADLVGSFATDPRIPALDLNQLTLPAELPLGVPATLLEHRPDIRQATADLHAATAAVGVAEAARLPTFMLSGAWGDVAAHAAEFAVPGNGMAALAAQIVQPIFQGGRLLHNQRQAEAALSASAEHWRAVVYSSFHNVADILTQIAGDKDAFDADVVAERAASQALSLAQKQYRLGGISYITVLTTETAYQRTLITLIEARAARLSDSAALFVSLGGGWWNRHDNPILPDRIVPLDGSVPQ</sequence>
<proteinExistence type="inferred from homology"/>
<accession>A0A7W4I8J0</accession>
<comment type="subcellular location">
    <subcellularLocation>
        <location evidence="2">Cell membrane</location>
        <topology evidence="2">Lipid-anchor</topology>
    </subcellularLocation>
</comment>
<dbReference type="Proteomes" id="UP000550787">
    <property type="component" value="Unassembled WGS sequence"/>
</dbReference>
<dbReference type="Pfam" id="PF02321">
    <property type="entry name" value="OEP"/>
    <property type="match status" value="2"/>
</dbReference>
<evidence type="ECO:0000313" key="3">
    <source>
        <dbReference type="EMBL" id="MBB2158213.1"/>
    </source>
</evidence>
<dbReference type="SUPFAM" id="SSF56954">
    <property type="entry name" value="Outer membrane efflux proteins (OEP)"/>
    <property type="match status" value="1"/>
</dbReference>
<protein>
    <submittedName>
        <fullName evidence="3">Efflux transporter outer membrane subunit</fullName>
    </submittedName>
</protein>
<reference evidence="3 4" key="1">
    <citation type="submission" date="2020-04" db="EMBL/GenBank/DDBJ databases">
        <title>Description of novel Gluconacetobacter.</title>
        <authorList>
            <person name="Sombolestani A."/>
        </authorList>
    </citation>
    <scope>NUCLEOTIDE SEQUENCE [LARGE SCALE GENOMIC DNA]</scope>
    <source>
        <strain evidence="3 4">LMG 7603</strain>
    </source>
</reference>
<dbReference type="InterPro" id="IPR010131">
    <property type="entry name" value="MdtP/NodT-like"/>
</dbReference>
<keyword evidence="2" id="KW-0812">Transmembrane</keyword>
<evidence type="ECO:0000313" key="4">
    <source>
        <dbReference type="Proteomes" id="UP000550787"/>
    </source>
</evidence>
<dbReference type="Gene3D" id="1.20.1600.10">
    <property type="entry name" value="Outer membrane efflux proteins (OEP)"/>
    <property type="match status" value="1"/>
</dbReference>
<keyword evidence="2" id="KW-0472">Membrane</keyword>
<evidence type="ECO:0000256" key="2">
    <source>
        <dbReference type="RuleBase" id="RU362097"/>
    </source>
</evidence>
<dbReference type="PANTHER" id="PTHR30203:SF33">
    <property type="entry name" value="BLR4455 PROTEIN"/>
    <property type="match status" value="1"/>
</dbReference>
<dbReference type="GO" id="GO:0015562">
    <property type="term" value="F:efflux transmembrane transporter activity"/>
    <property type="evidence" value="ECO:0007669"/>
    <property type="project" value="InterPro"/>
</dbReference>
<evidence type="ECO:0000256" key="1">
    <source>
        <dbReference type="ARBA" id="ARBA00007613"/>
    </source>
</evidence>
<dbReference type="EMBL" id="JABEQG010000065">
    <property type="protein sequence ID" value="MBB2158213.1"/>
    <property type="molecule type" value="Genomic_DNA"/>
</dbReference>
<dbReference type="InterPro" id="IPR003423">
    <property type="entry name" value="OMP_efflux"/>
</dbReference>
<dbReference type="RefSeq" id="WP_183116615.1">
    <property type="nucleotide sequence ID" value="NZ_JABEQG010000065.1"/>
</dbReference>